<dbReference type="AlphaFoldDB" id="A0A3D8JPB8"/>
<evidence type="ECO:0000313" key="2">
    <source>
        <dbReference type="EMBL" id="RDU94949.1"/>
    </source>
</evidence>
<keyword evidence="3" id="KW-1185">Reference proteome</keyword>
<dbReference type="EMBL" id="QRGA01000024">
    <property type="protein sequence ID" value="RDU94949.1"/>
    <property type="molecule type" value="Genomic_DNA"/>
</dbReference>
<evidence type="ECO:0000256" key="1">
    <source>
        <dbReference type="SAM" id="MobiDB-lite"/>
    </source>
</evidence>
<dbReference type="Proteomes" id="UP000256838">
    <property type="component" value="Unassembled WGS sequence"/>
</dbReference>
<name>A0A3D8JPB8_9BURK</name>
<comment type="caution">
    <text evidence="2">The sequence shown here is derived from an EMBL/GenBank/DDBJ whole genome shotgun (WGS) entry which is preliminary data.</text>
</comment>
<dbReference type="OrthoDB" id="9031294at2"/>
<proteinExistence type="predicted"/>
<sequence length="277" mass="31276">MRDELMTEALCWELEKMITAEYAREVKATADWVFYCPHEICLTNVHTRTQKNTYFAARPRHVSGCPDEAPSSEPSAIPGAPKRKPVQVREKPIPNLLGPQPALKQKSHAPTKEELLQLSRAVRYIPALHPGTLEEVVDAWIRIAPEERDHRALTIGNQELTYKSAFRFLGGASDDVDSLAPDRRIIFGAATVERWKQWILVKSRKKFSAGEAMVPLRLAVKQDEAPCWLTEVVDRPATLFWHGVIPELAAKKDAYRLEVDFDLLHAGFTVRAGHLTP</sequence>
<gene>
    <name evidence="2" type="ORF">DWV00_31280</name>
</gene>
<reference evidence="2 3" key="1">
    <citation type="submission" date="2018-08" db="EMBL/GenBank/DDBJ databases">
        <title>Paraburkholderia sp. DHOM06 isolated from forest soil.</title>
        <authorList>
            <person name="Gao Z.-H."/>
            <person name="Qiu L.-H."/>
        </authorList>
    </citation>
    <scope>NUCLEOTIDE SEQUENCE [LARGE SCALE GENOMIC DNA]</scope>
    <source>
        <strain evidence="2 3">DHOM06</strain>
    </source>
</reference>
<protein>
    <submittedName>
        <fullName evidence="2">Uncharacterized protein</fullName>
    </submittedName>
</protein>
<feature type="region of interest" description="Disordered" evidence="1">
    <location>
        <begin position="61"/>
        <end position="85"/>
    </location>
</feature>
<evidence type="ECO:0000313" key="3">
    <source>
        <dbReference type="Proteomes" id="UP000256838"/>
    </source>
</evidence>
<dbReference type="RefSeq" id="WP_147298019.1">
    <property type="nucleotide sequence ID" value="NZ_QRGA01000024.1"/>
</dbReference>
<organism evidence="2 3">
    <name type="scientific">Trinickia dinghuensis</name>
    <dbReference type="NCBI Taxonomy" id="2291023"/>
    <lineage>
        <taxon>Bacteria</taxon>
        <taxon>Pseudomonadati</taxon>
        <taxon>Pseudomonadota</taxon>
        <taxon>Betaproteobacteria</taxon>
        <taxon>Burkholderiales</taxon>
        <taxon>Burkholderiaceae</taxon>
        <taxon>Trinickia</taxon>
    </lineage>
</organism>
<accession>A0A3D8JPB8</accession>